<dbReference type="GO" id="GO:0016491">
    <property type="term" value="F:oxidoreductase activity"/>
    <property type="evidence" value="ECO:0007669"/>
    <property type="project" value="UniProtKB-KW"/>
</dbReference>
<evidence type="ECO:0000256" key="2">
    <source>
        <dbReference type="ARBA" id="ARBA00023002"/>
    </source>
</evidence>
<evidence type="ECO:0000313" key="4">
    <source>
        <dbReference type="EMBL" id="KAI1849878.1"/>
    </source>
</evidence>
<protein>
    <submittedName>
        <fullName evidence="4">Uncharacterized protein</fullName>
    </submittedName>
</protein>
<comment type="caution">
    <text evidence="4">The sequence shown here is derived from an EMBL/GenBank/DDBJ whole genome shotgun (WGS) entry which is preliminary data.</text>
</comment>
<name>A0A9P9W8B1_9PEZI</name>
<dbReference type="PANTHER" id="PTHR43669">
    <property type="entry name" value="5-KETO-D-GLUCONATE 5-REDUCTASE"/>
    <property type="match status" value="1"/>
</dbReference>
<dbReference type="AlphaFoldDB" id="A0A9P9W8B1"/>
<dbReference type="PRINTS" id="PR00080">
    <property type="entry name" value="SDRFAMILY"/>
</dbReference>
<dbReference type="PRINTS" id="PR00081">
    <property type="entry name" value="GDHRDH"/>
</dbReference>
<dbReference type="PANTHER" id="PTHR43669:SF3">
    <property type="entry name" value="ALCOHOL DEHYDROGENASE, PUTATIVE (AFU_ORTHOLOGUE AFUA_3G03445)-RELATED"/>
    <property type="match status" value="1"/>
</dbReference>
<evidence type="ECO:0000256" key="1">
    <source>
        <dbReference type="ARBA" id="ARBA00006484"/>
    </source>
</evidence>
<dbReference type="OrthoDB" id="5840532at2759"/>
<keyword evidence="5" id="KW-1185">Reference proteome</keyword>
<gene>
    <name evidence="4" type="ORF">JX265_013525</name>
</gene>
<sequence>MATPLNLTNKVVVITGAARGIGEASAKEYSRQGARVALLDIRMEPQRAIVAQIQSEGYSAWAFKCDVSNDTEVAAVAKAVVEQVGVPDIVVNNAVTVQTGSAQDADIESVRRQWDINVLGYLRVARAFLPDMKKRGSGVIANTASPNGLAPPPMVAGNMLAYCLSKASIISLSQCLAVSLQNTGVKVCVLIPDVAYTESVEELQGTASPEFTQGFRHFIRTSSVPAESAAKRLVEGVKTQKFFVNGFFNGYEQSLLAWINGGLDPTVDWITETQKTLA</sequence>
<evidence type="ECO:0000313" key="5">
    <source>
        <dbReference type="Proteomes" id="UP000829685"/>
    </source>
</evidence>
<dbReference type="InterPro" id="IPR002347">
    <property type="entry name" value="SDR_fam"/>
</dbReference>
<organism evidence="4 5">
    <name type="scientific">Neoarthrinium moseri</name>
    <dbReference type="NCBI Taxonomy" id="1658444"/>
    <lineage>
        <taxon>Eukaryota</taxon>
        <taxon>Fungi</taxon>
        <taxon>Dikarya</taxon>
        <taxon>Ascomycota</taxon>
        <taxon>Pezizomycotina</taxon>
        <taxon>Sordariomycetes</taxon>
        <taxon>Xylariomycetidae</taxon>
        <taxon>Amphisphaeriales</taxon>
        <taxon>Apiosporaceae</taxon>
        <taxon>Neoarthrinium</taxon>
    </lineage>
</organism>
<evidence type="ECO:0000256" key="3">
    <source>
        <dbReference type="RuleBase" id="RU000363"/>
    </source>
</evidence>
<keyword evidence="2" id="KW-0560">Oxidoreductase</keyword>
<dbReference type="Pfam" id="PF00106">
    <property type="entry name" value="adh_short"/>
    <property type="match status" value="1"/>
</dbReference>
<comment type="similarity">
    <text evidence="1 3">Belongs to the short-chain dehydrogenases/reductases (SDR) family.</text>
</comment>
<dbReference type="Gene3D" id="3.40.50.720">
    <property type="entry name" value="NAD(P)-binding Rossmann-like Domain"/>
    <property type="match status" value="1"/>
</dbReference>
<dbReference type="EMBL" id="JAFIMR010000073">
    <property type="protein sequence ID" value="KAI1849878.1"/>
    <property type="molecule type" value="Genomic_DNA"/>
</dbReference>
<accession>A0A9P9W8B1</accession>
<dbReference type="SUPFAM" id="SSF51735">
    <property type="entry name" value="NAD(P)-binding Rossmann-fold domains"/>
    <property type="match status" value="1"/>
</dbReference>
<proteinExistence type="inferred from homology"/>
<reference evidence="4" key="1">
    <citation type="submission" date="2021-03" db="EMBL/GenBank/DDBJ databases">
        <title>Revisited historic fungal species revealed as producer of novel bioactive compounds through whole genome sequencing and comparative genomics.</title>
        <authorList>
            <person name="Vignolle G.A."/>
            <person name="Hochenegger N."/>
            <person name="Mach R.L."/>
            <person name="Mach-Aigner A.R."/>
            <person name="Javad Rahimi M."/>
            <person name="Salim K.A."/>
            <person name="Chan C.M."/>
            <person name="Lim L.B.L."/>
            <person name="Cai F."/>
            <person name="Druzhinina I.S."/>
            <person name="U'Ren J.M."/>
            <person name="Derntl C."/>
        </authorList>
    </citation>
    <scope>NUCLEOTIDE SEQUENCE</scope>
    <source>
        <strain evidence="4">TUCIM 5799</strain>
    </source>
</reference>
<dbReference type="Proteomes" id="UP000829685">
    <property type="component" value="Unassembled WGS sequence"/>
</dbReference>
<dbReference type="InterPro" id="IPR036291">
    <property type="entry name" value="NAD(P)-bd_dom_sf"/>
</dbReference>
<dbReference type="CDD" id="cd05233">
    <property type="entry name" value="SDR_c"/>
    <property type="match status" value="1"/>
</dbReference>